<dbReference type="Gramene" id="PRQ22245">
    <property type="protein sequence ID" value="PRQ22245"/>
    <property type="gene ID" value="RchiOBHm_Chr6g0248171"/>
</dbReference>
<keyword evidence="1" id="KW-1133">Transmembrane helix</keyword>
<feature type="transmembrane region" description="Helical" evidence="1">
    <location>
        <begin position="49"/>
        <end position="67"/>
    </location>
</feature>
<reference evidence="2 3" key="1">
    <citation type="journal article" date="2018" name="Nat. Genet.">
        <title>The Rosa genome provides new insights in the design of modern roses.</title>
        <authorList>
            <person name="Bendahmane M."/>
        </authorList>
    </citation>
    <scope>NUCLEOTIDE SEQUENCE [LARGE SCALE GENOMIC DNA]</scope>
    <source>
        <strain evidence="3">cv. Old Blush</strain>
    </source>
</reference>
<evidence type="ECO:0000256" key="1">
    <source>
        <dbReference type="SAM" id="Phobius"/>
    </source>
</evidence>
<evidence type="ECO:0000313" key="2">
    <source>
        <dbReference type="EMBL" id="PRQ22245.1"/>
    </source>
</evidence>
<dbReference type="EMBL" id="PDCK01000044">
    <property type="protein sequence ID" value="PRQ22245.1"/>
    <property type="molecule type" value="Genomic_DNA"/>
</dbReference>
<dbReference type="Proteomes" id="UP000238479">
    <property type="component" value="Chromosome 6"/>
</dbReference>
<sequence>MQLWFRWWRKLRQQSFSVVEMLCNLVFFVYLDLGSLSLSLVLFSSSPMLFGLVELLWFILLHSACGCDSSTAISQMTRIWVICLGLPGLGLCCSSGLVVVVPQAPRIWSSARA</sequence>
<accession>A0A2P6PJZ7</accession>
<name>A0A2P6PJZ7_ROSCH</name>
<keyword evidence="1" id="KW-0812">Transmembrane</keyword>
<protein>
    <submittedName>
        <fullName evidence="2">Uncharacterized protein</fullName>
    </submittedName>
</protein>
<gene>
    <name evidence="2" type="ORF">RchiOBHm_Chr6g0248171</name>
</gene>
<comment type="caution">
    <text evidence="2">The sequence shown here is derived from an EMBL/GenBank/DDBJ whole genome shotgun (WGS) entry which is preliminary data.</text>
</comment>
<keyword evidence="1" id="KW-0472">Membrane</keyword>
<organism evidence="2 3">
    <name type="scientific">Rosa chinensis</name>
    <name type="common">China rose</name>
    <dbReference type="NCBI Taxonomy" id="74649"/>
    <lineage>
        <taxon>Eukaryota</taxon>
        <taxon>Viridiplantae</taxon>
        <taxon>Streptophyta</taxon>
        <taxon>Embryophyta</taxon>
        <taxon>Tracheophyta</taxon>
        <taxon>Spermatophyta</taxon>
        <taxon>Magnoliopsida</taxon>
        <taxon>eudicotyledons</taxon>
        <taxon>Gunneridae</taxon>
        <taxon>Pentapetalae</taxon>
        <taxon>rosids</taxon>
        <taxon>fabids</taxon>
        <taxon>Rosales</taxon>
        <taxon>Rosaceae</taxon>
        <taxon>Rosoideae</taxon>
        <taxon>Rosoideae incertae sedis</taxon>
        <taxon>Rosa</taxon>
    </lineage>
</organism>
<feature type="transmembrane region" description="Helical" evidence="1">
    <location>
        <begin position="21"/>
        <end position="43"/>
    </location>
</feature>
<evidence type="ECO:0000313" key="3">
    <source>
        <dbReference type="Proteomes" id="UP000238479"/>
    </source>
</evidence>
<feature type="transmembrane region" description="Helical" evidence="1">
    <location>
        <begin position="79"/>
        <end position="101"/>
    </location>
</feature>
<keyword evidence="3" id="KW-1185">Reference proteome</keyword>
<dbReference type="AlphaFoldDB" id="A0A2P6PJZ7"/>
<proteinExistence type="predicted"/>